<dbReference type="GO" id="GO:0098535">
    <property type="term" value="P:de novo centriole assembly involved in multi-ciliated epithelial cell differentiation"/>
    <property type="evidence" value="ECO:0000318"/>
    <property type="project" value="GO_Central"/>
</dbReference>
<keyword evidence="3 4" id="KW-0175">Coiled coil</keyword>
<feature type="coiled-coil region" evidence="4">
    <location>
        <begin position="86"/>
        <end position="194"/>
    </location>
</feature>
<feature type="region of interest" description="Disordered" evidence="5">
    <location>
        <begin position="709"/>
        <end position="735"/>
    </location>
</feature>
<dbReference type="Proteomes" id="UP000007110">
    <property type="component" value="Unassembled WGS sequence"/>
</dbReference>
<feature type="domain" description="CEP63/Deup1 N-terminal" evidence="6">
    <location>
        <begin position="18"/>
        <end position="294"/>
    </location>
</feature>
<keyword evidence="2" id="KW-0963">Cytoplasm</keyword>
<evidence type="ECO:0000256" key="5">
    <source>
        <dbReference type="SAM" id="MobiDB-lite"/>
    </source>
</evidence>
<protein>
    <recommendedName>
        <fullName evidence="6">CEP63/Deup1 N-terminal domain-containing protein</fullName>
    </recommendedName>
</protein>
<dbReference type="OrthoDB" id="10007333at2759"/>
<dbReference type="InParanoid" id="A0A7M7NL08"/>
<keyword evidence="8" id="KW-1185">Reference proteome</keyword>
<dbReference type="GO" id="GO:0007099">
    <property type="term" value="P:centriole replication"/>
    <property type="evidence" value="ECO:0000318"/>
    <property type="project" value="GO_Central"/>
</dbReference>
<dbReference type="OMA" id="GMRHEIE"/>
<dbReference type="Pfam" id="PF17045">
    <property type="entry name" value="CEP63"/>
    <property type="match status" value="1"/>
</dbReference>
<comment type="subcellular location">
    <subcellularLocation>
        <location evidence="1">Cytoplasm</location>
    </subcellularLocation>
</comment>
<dbReference type="EnsemblMetazoa" id="XM_030982338">
    <property type="protein sequence ID" value="XP_030838198"/>
    <property type="gene ID" value="LOC593422"/>
</dbReference>
<organism evidence="7 8">
    <name type="scientific">Strongylocentrotus purpuratus</name>
    <name type="common">Purple sea urchin</name>
    <dbReference type="NCBI Taxonomy" id="7668"/>
    <lineage>
        <taxon>Eukaryota</taxon>
        <taxon>Metazoa</taxon>
        <taxon>Echinodermata</taxon>
        <taxon>Eleutherozoa</taxon>
        <taxon>Echinozoa</taxon>
        <taxon>Echinoidea</taxon>
        <taxon>Euechinoidea</taxon>
        <taxon>Echinacea</taxon>
        <taxon>Camarodonta</taxon>
        <taxon>Echinidea</taxon>
        <taxon>Strongylocentrotidae</taxon>
        <taxon>Strongylocentrotus</taxon>
    </lineage>
</organism>
<reference evidence="7" key="2">
    <citation type="submission" date="2021-01" db="UniProtKB">
        <authorList>
            <consortium name="EnsemblMetazoa"/>
        </authorList>
    </citation>
    <scope>IDENTIFICATION</scope>
</reference>
<feature type="coiled-coil region" evidence="4">
    <location>
        <begin position="340"/>
        <end position="498"/>
    </location>
</feature>
<evidence type="ECO:0000256" key="3">
    <source>
        <dbReference type="ARBA" id="ARBA00023054"/>
    </source>
</evidence>
<dbReference type="GO" id="GO:0005737">
    <property type="term" value="C:cytoplasm"/>
    <property type="evidence" value="ECO:0007669"/>
    <property type="project" value="UniProtKB-SubCell"/>
</dbReference>
<proteinExistence type="predicted"/>
<dbReference type="GO" id="GO:0005814">
    <property type="term" value="C:centriole"/>
    <property type="evidence" value="ECO:0000318"/>
    <property type="project" value="GO_Central"/>
</dbReference>
<dbReference type="InterPro" id="IPR031470">
    <property type="entry name" value="CEP63/Deup1_N"/>
</dbReference>
<dbReference type="PANTHER" id="PTHR18875">
    <property type="entry name" value="SARCOMA ANTIGEN NY-SAR-24/CYTOSKELETAL PROTEIN SOJO"/>
    <property type="match status" value="1"/>
</dbReference>
<evidence type="ECO:0000256" key="1">
    <source>
        <dbReference type="ARBA" id="ARBA00004496"/>
    </source>
</evidence>
<dbReference type="AlphaFoldDB" id="A0A7M7NL08"/>
<name>A0A7M7NL08_STRPU</name>
<evidence type="ECO:0000256" key="4">
    <source>
        <dbReference type="SAM" id="Coils"/>
    </source>
</evidence>
<feature type="coiled-coil region" evidence="4">
    <location>
        <begin position="227"/>
        <end position="306"/>
    </location>
</feature>
<feature type="compositionally biased region" description="Polar residues" evidence="5">
    <location>
        <begin position="555"/>
        <end position="569"/>
    </location>
</feature>
<dbReference type="CTD" id="80254"/>
<evidence type="ECO:0000259" key="6">
    <source>
        <dbReference type="Pfam" id="PF17045"/>
    </source>
</evidence>
<dbReference type="RefSeq" id="XP_030838198.1">
    <property type="nucleotide sequence ID" value="XM_030982338.1"/>
</dbReference>
<sequence length="772" mass="88649">MGDIVQQAQMAGLFDGSLSSCQGELQELMRQIDIMVNNKRLEWEASIKASEAQVRQRDEEIITIKMALDAKTSETNRLTHESVGMERTQKELVTQYEQQVDQLRRELVALQKSYEKLQRHHGKQNDSVEKVKEESEVKLRKARVDLRMADTKIEDFESQAHEWDVQRRAYKKQVEGLEAQRQKLAEKCQVCQQDTAAYKHQLAKRQQALDQNDLDFRARIVHIEAQLQRAQDTLDGKNTAIQRLEELLEEAGKRKRMVVDENQQLLEDVGRKEHQRQMMESEVSSLQQQLESKEEALRLVQKETKEQMVMFESKVHSREAMLRSHEDEGRMRTMQASEETSRLRAQLQDSQRKIQDLVESEARLKMEINRLENRLDNVQGDNASLNIELTERIEELRRLDNETRQQHQVNLKQKNRLEDGLERHLEAELKGMRHEIESLTGALTQRNAMVDTLRSTLAASEQNLRDEMERKEGACSELQIANAELEALRVENRSLHDSYKHGQRVNGLEREMAEGQSREGTLGPGLTLQNPSLRYSQEVNINVLQSQLQAIQHQLKMAQSSRHPGTTLTGVAAQDRRRSSPRSSPARIRPGLDPTRTRPSSSPQHRTDPGPRSGFTYNDPFEGSQNQNYARMYQHNNLASPNRNIAGRTDHLKETPDSEVMHSLETGSLESESPLPSPPTFDSLIGRENMMEDGISSVDVSSLSDMGLMSKDMRSNRPPSRESVGTRFLQEDQEHQAELERILSAHVQDLEQKTTDALAKHSQRLAQSNRDT</sequence>
<feature type="region of interest" description="Disordered" evidence="5">
    <location>
        <begin position="555"/>
        <end position="625"/>
    </location>
</feature>
<accession>A0A7M7NL08</accession>
<dbReference type="GeneID" id="593422"/>
<feature type="region of interest" description="Disordered" evidence="5">
    <location>
        <begin position="666"/>
        <end position="685"/>
    </location>
</feature>
<evidence type="ECO:0000313" key="8">
    <source>
        <dbReference type="Proteomes" id="UP000007110"/>
    </source>
</evidence>
<dbReference type="KEGG" id="spu:593422"/>
<evidence type="ECO:0000256" key="2">
    <source>
        <dbReference type="ARBA" id="ARBA00022490"/>
    </source>
</evidence>
<reference evidence="8" key="1">
    <citation type="submission" date="2015-02" db="EMBL/GenBank/DDBJ databases">
        <title>Genome sequencing for Strongylocentrotus purpuratus.</title>
        <authorList>
            <person name="Murali S."/>
            <person name="Liu Y."/>
            <person name="Vee V."/>
            <person name="English A."/>
            <person name="Wang M."/>
            <person name="Skinner E."/>
            <person name="Han Y."/>
            <person name="Muzny D.M."/>
            <person name="Worley K.C."/>
            <person name="Gibbs R.A."/>
        </authorList>
    </citation>
    <scope>NUCLEOTIDE SEQUENCE</scope>
</reference>
<dbReference type="PANTHER" id="PTHR18875:SF3">
    <property type="entry name" value="CENTROSOMAL PROTEIN OF 63 KDA"/>
    <property type="match status" value="1"/>
</dbReference>
<evidence type="ECO:0000313" key="7">
    <source>
        <dbReference type="EnsemblMetazoa" id="XP_030838198"/>
    </source>
</evidence>